<dbReference type="PANTHER" id="PTHR43712:SF1">
    <property type="entry name" value="HYPOTHETICAL O-METHYLTRANSFERASE (EUROFUNG)-RELATED"/>
    <property type="match status" value="1"/>
</dbReference>
<feature type="non-terminal residue" evidence="7">
    <location>
        <position position="1"/>
    </location>
</feature>
<dbReference type="GO" id="GO:0008171">
    <property type="term" value="F:O-methyltransferase activity"/>
    <property type="evidence" value="ECO:0007669"/>
    <property type="project" value="InterPro"/>
</dbReference>
<dbReference type="InterPro" id="IPR036388">
    <property type="entry name" value="WH-like_DNA-bd_sf"/>
</dbReference>
<dbReference type="SUPFAM" id="SSF53335">
    <property type="entry name" value="S-adenosyl-L-methionine-dependent methyltransferases"/>
    <property type="match status" value="1"/>
</dbReference>
<dbReference type="OrthoDB" id="1535081at2759"/>
<dbReference type="Pfam" id="PF00891">
    <property type="entry name" value="Methyltransf_2"/>
    <property type="match status" value="1"/>
</dbReference>
<dbReference type="PROSITE" id="PS51683">
    <property type="entry name" value="SAM_OMT_II"/>
    <property type="match status" value="1"/>
</dbReference>
<feature type="active site" description="Proton acceptor" evidence="4">
    <location>
        <position position="302"/>
    </location>
</feature>
<proteinExistence type="predicted"/>
<keyword evidence="2 7" id="KW-0808">Transferase</keyword>
<dbReference type="PIRSF" id="PIRSF005739">
    <property type="entry name" value="O-mtase"/>
    <property type="match status" value="1"/>
</dbReference>
<dbReference type="InterPro" id="IPR016461">
    <property type="entry name" value="COMT-like"/>
</dbReference>
<dbReference type="Proteomes" id="UP000234275">
    <property type="component" value="Unassembled WGS sequence"/>
</dbReference>
<dbReference type="InterPro" id="IPR012967">
    <property type="entry name" value="COMT_dimerisation"/>
</dbReference>
<protein>
    <submittedName>
        <fullName evidence="7">S-adenosyl-L-methionine-dependent methyltransferase</fullName>
    </submittedName>
</protein>
<dbReference type="GeneID" id="36554114"/>
<evidence type="ECO:0000256" key="2">
    <source>
        <dbReference type="ARBA" id="ARBA00022679"/>
    </source>
</evidence>
<evidence type="ECO:0000313" key="7">
    <source>
        <dbReference type="EMBL" id="PLB52260.1"/>
    </source>
</evidence>
<dbReference type="Pfam" id="PF08100">
    <property type="entry name" value="Dimerisation"/>
    <property type="match status" value="1"/>
</dbReference>
<dbReference type="Gene3D" id="3.40.50.150">
    <property type="entry name" value="Vaccinia Virus protein VP39"/>
    <property type="match status" value="1"/>
</dbReference>
<comment type="caution">
    <text evidence="7">The sequence shown here is derived from an EMBL/GenBank/DDBJ whole genome shotgun (WGS) entry which is preliminary data.</text>
</comment>
<dbReference type="AlphaFoldDB" id="A0A2I2GHA0"/>
<dbReference type="GO" id="GO:0032259">
    <property type="term" value="P:methylation"/>
    <property type="evidence" value="ECO:0007669"/>
    <property type="project" value="UniProtKB-KW"/>
</dbReference>
<evidence type="ECO:0000259" key="5">
    <source>
        <dbReference type="Pfam" id="PF00891"/>
    </source>
</evidence>
<dbReference type="VEuPathDB" id="FungiDB:P170DRAFT_402264"/>
<evidence type="ECO:0000256" key="4">
    <source>
        <dbReference type="PIRSR" id="PIRSR005739-1"/>
    </source>
</evidence>
<feature type="domain" description="O-methyltransferase dimerisation" evidence="6">
    <location>
        <begin position="61"/>
        <end position="130"/>
    </location>
</feature>
<organism evidence="7 8">
    <name type="scientific">Aspergillus steynii IBT 23096</name>
    <dbReference type="NCBI Taxonomy" id="1392250"/>
    <lineage>
        <taxon>Eukaryota</taxon>
        <taxon>Fungi</taxon>
        <taxon>Dikarya</taxon>
        <taxon>Ascomycota</taxon>
        <taxon>Pezizomycotina</taxon>
        <taxon>Eurotiomycetes</taxon>
        <taxon>Eurotiomycetidae</taxon>
        <taxon>Eurotiales</taxon>
        <taxon>Aspergillaceae</taxon>
        <taxon>Aspergillus</taxon>
        <taxon>Aspergillus subgen. Circumdati</taxon>
    </lineage>
</organism>
<keyword evidence="1 7" id="KW-0489">Methyltransferase</keyword>
<keyword evidence="8" id="KW-1185">Reference proteome</keyword>
<dbReference type="InterPro" id="IPR001077">
    <property type="entry name" value="COMT_C"/>
</dbReference>
<dbReference type="InterPro" id="IPR029063">
    <property type="entry name" value="SAM-dependent_MTases_sf"/>
</dbReference>
<dbReference type="SUPFAM" id="SSF46785">
    <property type="entry name" value="Winged helix' DNA-binding domain"/>
    <property type="match status" value="1"/>
</dbReference>
<keyword evidence="3" id="KW-0949">S-adenosyl-L-methionine</keyword>
<accession>A0A2I2GHA0</accession>
<evidence type="ECO:0000256" key="1">
    <source>
        <dbReference type="ARBA" id="ARBA00022603"/>
    </source>
</evidence>
<evidence type="ECO:0000259" key="6">
    <source>
        <dbReference type="Pfam" id="PF08100"/>
    </source>
</evidence>
<gene>
    <name evidence="7" type="ORF">P170DRAFT_402264</name>
</gene>
<evidence type="ECO:0000256" key="3">
    <source>
        <dbReference type="ARBA" id="ARBA00022691"/>
    </source>
</evidence>
<dbReference type="GO" id="GO:0044550">
    <property type="term" value="P:secondary metabolite biosynthetic process"/>
    <property type="evidence" value="ECO:0007669"/>
    <property type="project" value="UniProtKB-ARBA"/>
</dbReference>
<name>A0A2I2GHA0_9EURO</name>
<sequence length="403" mass="45579">MQTNRIDEISSLSEAAFSSLTKYQTTGKNSDRLCTLQQLVQLTRALEKPADTIYRLFLSPTVLMAINIAIDIGVFEILAKTESFVTSSELIAGKQVDKALLERIMRVLVMSGFAGEHGSGQYFPTQLSKQITVRTSRGTAEYLFKDFLPIIHKTPVFLKETQYRNPLDPTNGPFQYTYNTQLSCWGWLAENPDVASRFNTFMEGNRGDLPHWSDWFPVQSRLVDGADGGPFLVDVAGGRGHDLLAFKKSFPRVPGALVLEDLPSVIADIRDLDPDIRKIEYDFFTPQPVQGARAYYFKHVLHDWSDENCRVILKHTKAAMRKRYSKLLIEEHVMSDRNPCARHTLIDMGVMLLGNGMERTRSMWMELLESMGFTIQRIWAPVKEGLDLIEAELGDYAPQDGSA</sequence>
<feature type="domain" description="O-methyltransferase C-terminal" evidence="5">
    <location>
        <begin position="230"/>
        <end position="373"/>
    </location>
</feature>
<reference evidence="7 8" key="1">
    <citation type="submission" date="2016-12" db="EMBL/GenBank/DDBJ databases">
        <title>The genomes of Aspergillus section Nigri reveals drivers in fungal speciation.</title>
        <authorList>
            <consortium name="DOE Joint Genome Institute"/>
            <person name="Vesth T.C."/>
            <person name="Nybo J."/>
            <person name="Theobald S."/>
            <person name="Brandl J."/>
            <person name="Frisvad J.C."/>
            <person name="Nielsen K.F."/>
            <person name="Lyhne E.K."/>
            <person name="Kogle M.E."/>
            <person name="Kuo A."/>
            <person name="Riley R."/>
            <person name="Clum A."/>
            <person name="Nolan M."/>
            <person name="Lipzen A."/>
            <person name="Salamov A."/>
            <person name="Henrissat B."/>
            <person name="Wiebenga A."/>
            <person name="De Vries R.P."/>
            <person name="Grigoriev I.V."/>
            <person name="Mortensen U.H."/>
            <person name="Andersen M.R."/>
            <person name="Baker S.E."/>
        </authorList>
    </citation>
    <scope>NUCLEOTIDE SEQUENCE [LARGE SCALE GENOMIC DNA]</scope>
    <source>
        <strain evidence="7 8">IBT 23096</strain>
    </source>
</reference>
<dbReference type="EMBL" id="MSFO01000002">
    <property type="protein sequence ID" value="PLB52260.1"/>
    <property type="molecule type" value="Genomic_DNA"/>
</dbReference>
<dbReference type="RefSeq" id="XP_024707562.1">
    <property type="nucleotide sequence ID" value="XM_024846415.1"/>
</dbReference>
<dbReference type="InterPro" id="IPR036390">
    <property type="entry name" value="WH_DNA-bd_sf"/>
</dbReference>
<dbReference type="PANTHER" id="PTHR43712">
    <property type="entry name" value="PUTATIVE (AFU_ORTHOLOGUE AFUA_4G14580)-RELATED"/>
    <property type="match status" value="1"/>
</dbReference>
<evidence type="ECO:0000313" key="8">
    <source>
        <dbReference type="Proteomes" id="UP000234275"/>
    </source>
</evidence>
<dbReference type="GO" id="GO:0046983">
    <property type="term" value="F:protein dimerization activity"/>
    <property type="evidence" value="ECO:0007669"/>
    <property type="project" value="InterPro"/>
</dbReference>
<dbReference type="Gene3D" id="1.10.10.10">
    <property type="entry name" value="Winged helix-like DNA-binding domain superfamily/Winged helix DNA-binding domain"/>
    <property type="match status" value="1"/>
</dbReference>